<reference evidence="6" key="1">
    <citation type="submission" date="2023-02" db="EMBL/GenBank/DDBJ databases">
        <title>Kitasatospora phosalacinea NBRC 14627.</title>
        <authorList>
            <person name="Ichikawa N."/>
            <person name="Sato H."/>
            <person name="Tonouchi N."/>
        </authorList>
    </citation>
    <scope>NUCLEOTIDE SEQUENCE</scope>
    <source>
        <strain evidence="6">NBRC 14627</strain>
    </source>
</reference>
<evidence type="ECO:0000256" key="3">
    <source>
        <dbReference type="SAM" id="MobiDB-lite"/>
    </source>
</evidence>
<keyword evidence="4" id="KW-1133">Transmembrane helix</keyword>
<dbReference type="SUPFAM" id="SSF49899">
    <property type="entry name" value="Concanavalin A-like lectins/glucanases"/>
    <property type="match status" value="1"/>
</dbReference>
<feature type="domain" description="LamG-like jellyroll fold" evidence="5">
    <location>
        <begin position="170"/>
        <end position="312"/>
    </location>
</feature>
<name>A0A9W6Q5G0_9ACTN</name>
<dbReference type="Pfam" id="PF13385">
    <property type="entry name" value="Laminin_G_3"/>
    <property type="match status" value="1"/>
</dbReference>
<evidence type="ECO:0000256" key="4">
    <source>
        <dbReference type="SAM" id="Phobius"/>
    </source>
</evidence>
<dbReference type="SMART" id="SM00560">
    <property type="entry name" value="LamGL"/>
    <property type="match status" value="1"/>
</dbReference>
<accession>A0A9W6Q5G0</accession>
<dbReference type="EMBL" id="BSSA01000002">
    <property type="protein sequence ID" value="GLW68768.1"/>
    <property type="molecule type" value="Genomic_DNA"/>
</dbReference>
<dbReference type="InterPro" id="IPR006558">
    <property type="entry name" value="LamG-like"/>
</dbReference>
<protein>
    <recommendedName>
        <fullName evidence="5">LamG-like jellyroll fold domain-containing protein</fullName>
    </recommendedName>
</protein>
<organism evidence="6 7">
    <name type="scientific">Kitasatospora phosalacinea</name>
    <dbReference type="NCBI Taxonomy" id="2065"/>
    <lineage>
        <taxon>Bacteria</taxon>
        <taxon>Bacillati</taxon>
        <taxon>Actinomycetota</taxon>
        <taxon>Actinomycetes</taxon>
        <taxon>Kitasatosporales</taxon>
        <taxon>Streptomycetaceae</taxon>
        <taxon>Kitasatospora</taxon>
    </lineage>
</organism>
<feature type="region of interest" description="Disordered" evidence="3">
    <location>
        <begin position="51"/>
        <end position="142"/>
    </location>
</feature>
<dbReference type="Gene3D" id="2.60.120.200">
    <property type="match status" value="1"/>
</dbReference>
<feature type="transmembrane region" description="Helical" evidence="4">
    <location>
        <begin position="24"/>
        <end position="46"/>
    </location>
</feature>
<gene>
    <name evidence="6" type="ORF">Kpho02_10670</name>
</gene>
<dbReference type="InterPro" id="IPR013320">
    <property type="entry name" value="ConA-like_dom_sf"/>
</dbReference>
<keyword evidence="4" id="KW-0472">Membrane</keyword>
<comment type="caution">
    <text evidence="6">The sequence shown here is derived from an EMBL/GenBank/DDBJ whole genome shotgun (WGS) entry which is preliminary data.</text>
</comment>
<evidence type="ECO:0000313" key="6">
    <source>
        <dbReference type="EMBL" id="GLW68768.1"/>
    </source>
</evidence>
<evidence type="ECO:0000259" key="5">
    <source>
        <dbReference type="SMART" id="SM00560"/>
    </source>
</evidence>
<dbReference type="Proteomes" id="UP001165041">
    <property type="component" value="Unassembled WGS sequence"/>
</dbReference>
<sequence>MSTTPDWAALAEAREREERRRRTLRAAGGALAVAVVAGLVAGALVLTRPSTTPAAAPVGTAQPDGPAPTADDTPGAAPTIDPSAGPSTGPSAAPSASGSGKPTGSPTGKATATPGRDKQPSGTPATLPGLLLGGGATIGRTEGHDGPTMVLYGNGVGWADSQTPVVDTSRSFTVSAVVRNNAPTGGRAVVTQGGDSYYSFYLGRDYWGTHNQWVFKVQTAAGAQDNTTYQAFSTAPATTGRWTLLTGVYDASAKKILLYVNGQLQQSTPVTGIWQTTGGLQLGRVRYKSQWTDFWDGAISDVQVWDQALPASAVGRLQGSGGTTAGTAPGRSWLLP</sequence>
<keyword evidence="4" id="KW-0812">Transmembrane</keyword>
<evidence type="ECO:0000256" key="1">
    <source>
        <dbReference type="ARBA" id="ARBA00022729"/>
    </source>
</evidence>
<proteinExistence type="predicted"/>
<evidence type="ECO:0000256" key="2">
    <source>
        <dbReference type="ARBA" id="ARBA00023157"/>
    </source>
</evidence>
<feature type="compositionally biased region" description="Low complexity" evidence="3">
    <location>
        <begin position="59"/>
        <end position="109"/>
    </location>
</feature>
<feature type="region of interest" description="Disordered" evidence="3">
    <location>
        <begin position="316"/>
        <end position="336"/>
    </location>
</feature>
<keyword evidence="2" id="KW-1015">Disulfide bond</keyword>
<keyword evidence="1" id="KW-0732">Signal</keyword>
<dbReference type="AlphaFoldDB" id="A0A9W6Q5G0"/>
<evidence type="ECO:0000313" key="7">
    <source>
        <dbReference type="Proteomes" id="UP001165041"/>
    </source>
</evidence>